<organism evidence="1">
    <name type="scientific">viral metagenome</name>
    <dbReference type="NCBI Taxonomy" id="1070528"/>
    <lineage>
        <taxon>unclassified sequences</taxon>
        <taxon>metagenomes</taxon>
        <taxon>organismal metagenomes</taxon>
    </lineage>
</organism>
<accession>A0A6C0BZ61</accession>
<proteinExistence type="predicted"/>
<name>A0A6C0BZ61_9ZZZZ</name>
<evidence type="ECO:0000313" key="1">
    <source>
        <dbReference type="EMBL" id="QHS97695.1"/>
    </source>
</evidence>
<protein>
    <submittedName>
        <fullName evidence="1">Uncharacterized protein</fullName>
    </submittedName>
</protein>
<reference evidence="1" key="1">
    <citation type="journal article" date="2020" name="Nature">
        <title>Giant virus diversity and host interactions through global metagenomics.</title>
        <authorList>
            <person name="Schulz F."/>
            <person name="Roux S."/>
            <person name="Paez-Espino D."/>
            <person name="Jungbluth S."/>
            <person name="Walsh D.A."/>
            <person name="Denef V.J."/>
            <person name="McMahon K.D."/>
            <person name="Konstantinidis K.T."/>
            <person name="Eloe-Fadrosh E.A."/>
            <person name="Kyrpides N.C."/>
            <person name="Woyke T."/>
        </authorList>
    </citation>
    <scope>NUCLEOTIDE SEQUENCE</scope>
    <source>
        <strain evidence="1">GVMAG-M-3300020182-33</strain>
    </source>
</reference>
<sequence>MKDLNSFLSRGFLRPFLHAERAFLFAQQHLLFAHLFARQGSSGHLAKPRPLADALCLHGQLFRPFLFIVL</sequence>
<dbReference type="AlphaFoldDB" id="A0A6C0BZ61"/>
<dbReference type="EMBL" id="MN739302">
    <property type="protein sequence ID" value="QHS97695.1"/>
    <property type="molecule type" value="Genomic_DNA"/>
</dbReference>